<comment type="caution">
    <text evidence="4">The sequence shown here is derived from an EMBL/GenBank/DDBJ whole genome shotgun (WGS) entry which is preliminary data.</text>
</comment>
<dbReference type="InterPro" id="IPR050252">
    <property type="entry name" value="Beta/Gamma-Crystallin"/>
</dbReference>
<feature type="domain" description="Beta/gamma crystallin 'Greek key'" evidence="3">
    <location>
        <begin position="2"/>
        <end position="42"/>
    </location>
</feature>
<protein>
    <submittedName>
        <fullName evidence="4">Epidermal differentiation-specific protein-like</fullName>
    </submittedName>
</protein>
<sequence>MSKIIVFAKEGFEGRRSEFNSNVHDLEEVGFNKVILSIKVIGTPWVAYYEKNYTGRQRLFEEGEYPILEDKAMFSSLKIVNDDLSDPEIELFEHVQYQGRKVTLRSETNLQEISFSDTASSHIVKGGVWVLYAAINRQGYQLITFPGDKIPSYLPIHFNDEVTWLRPLVPKP</sequence>
<keyword evidence="5" id="KW-1185">Reference proteome</keyword>
<feature type="domain" description="Beta/gamma crystallin 'Greek key'" evidence="3">
    <location>
        <begin position="43"/>
        <end position="81"/>
    </location>
</feature>
<dbReference type="SUPFAM" id="SSF49695">
    <property type="entry name" value="gamma-Crystallin-like"/>
    <property type="match status" value="1"/>
</dbReference>
<comment type="similarity">
    <text evidence="1">Belongs to the beta/gamma-crystallin family.</text>
</comment>
<dbReference type="AlphaFoldDB" id="A0A9W7W9H4"/>
<accession>A0A9W7W9H4</accession>
<dbReference type="Gene3D" id="2.60.20.10">
    <property type="entry name" value="Crystallins"/>
    <property type="match status" value="2"/>
</dbReference>
<dbReference type="PROSITE" id="PS50915">
    <property type="entry name" value="CRYSTALLIN_BETA_GAMMA"/>
    <property type="match status" value="2"/>
</dbReference>
<evidence type="ECO:0000259" key="3">
    <source>
        <dbReference type="PROSITE" id="PS50915"/>
    </source>
</evidence>
<dbReference type="EMBL" id="JAFHDT010000259">
    <property type="protein sequence ID" value="KAI7790038.1"/>
    <property type="molecule type" value="Genomic_DNA"/>
</dbReference>
<gene>
    <name evidence="4" type="ORF">IRJ41_004177</name>
</gene>
<evidence type="ECO:0000313" key="4">
    <source>
        <dbReference type="EMBL" id="KAI7790038.1"/>
    </source>
</evidence>
<keyword evidence="2" id="KW-0677">Repeat</keyword>
<proteinExistence type="inferred from homology"/>
<reference evidence="4" key="1">
    <citation type="submission" date="2021-02" db="EMBL/GenBank/DDBJ databases">
        <title>Comparative genomics reveals that relaxation of natural selection precedes convergent phenotypic evolution of cavefish.</title>
        <authorList>
            <person name="Peng Z."/>
        </authorList>
    </citation>
    <scope>NUCLEOTIDE SEQUENCE</scope>
    <source>
        <tissue evidence="4">Muscle</tissue>
    </source>
</reference>
<dbReference type="InterPro" id="IPR011024">
    <property type="entry name" value="G_crystallin-like"/>
</dbReference>
<dbReference type="GO" id="GO:0002088">
    <property type="term" value="P:lens development in camera-type eye"/>
    <property type="evidence" value="ECO:0007669"/>
    <property type="project" value="TreeGrafter"/>
</dbReference>
<name>A0A9W7W9H4_TRIRA</name>
<evidence type="ECO:0000256" key="2">
    <source>
        <dbReference type="ARBA" id="ARBA00022737"/>
    </source>
</evidence>
<dbReference type="Pfam" id="PF00030">
    <property type="entry name" value="Crystall"/>
    <property type="match status" value="2"/>
</dbReference>
<dbReference type="PANTHER" id="PTHR11818:SF103">
    <property type="entry name" value="BETA_GAMMA CRYSTALLIN 'GREEK KEY' DOMAIN-CONTAINING PROTEIN"/>
    <property type="match status" value="1"/>
</dbReference>
<dbReference type="PANTHER" id="PTHR11818">
    <property type="entry name" value="BETA/GAMMA CRYSTALLIN"/>
    <property type="match status" value="1"/>
</dbReference>
<evidence type="ECO:0000256" key="1">
    <source>
        <dbReference type="ARBA" id="ARBA00009646"/>
    </source>
</evidence>
<dbReference type="GO" id="GO:0007601">
    <property type="term" value="P:visual perception"/>
    <property type="evidence" value="ECO:0007669"/>
    <property type="project" value="TreeGrafter"/>
</dbReference>
<dbReference type="SMART" id="SM00247">
    <property type="entry name" value="XTALbg"/>
    <property type="match status" value="2"/>
</dbReference>
<organism evidence="4 5">
    <name type="scientific">Triplophysa rosa</name>
    <name type="common">Cave loach</name>
    <dbReference type="NCBI Taxonomy" id="992332"/>
    <lineage>
        <taxon>Eukaryota</taxon>
        <taxon>Metazoa</taxon>
        <taxon>Chordata</taxon>
        <taxon>Craniata</taxon>
        <taxon>Vertebrata</taxon>
        <taxon>Euteleostomi</taxon>
        <taxon>Actinopterygii</taxon>
        <taxon>Neopterygii</taxon>
        <taxon>Teleostei</taxon>
        <taxon>Ostariophysi</taxon>
        <taxon>Cypriniformes</taxon>
        <taxon>Nemacheilidae</taxon>
        <taxon>Triplophysa</taxon>
    </lineage>
</organism>
<dbReference type="InterPro" id="IPR001064">
    <property type="entry name" value="Beta/gamma_crystallin"/>
</dbReference>
<evidence type="ECO:0000313" key="5">
    <source>
        <dbReference type="Proteomes" id="UP001059041"/>
    </source>
</evidence>
<dbReference type="Proteomes" id="UP001059041">
    <property type="component" value="Unassembled WGS sequence"/>
</dbReference>
<dbReference type="GO" id="GO:0005212">
    <property type="term" value="F:structural constituent of eye lens"/>
    <property type="evidence" value="ECO:0007669"/>
    <property type="project" value="TreeGrafter"/>
</dbReference>